<feature type="transmembrane region" description="Helical" evidence="1">
    <location>
        <begin position="268"/>
        <end position="288"/>
    </location>
</feature>
<dbReference type="EMBL" id="FNRF01000001">
    <property type="protein sequence ID" value="SEA06070.1"/>
    <property type="molecule type" value="Genomic_DNA"/>
</dbReference>
<feature type="transmembrane region" description="Helical" evidence="1">
    <location>
        <begin position="341"/>
        <end position="364"/>
    </location>
</feature>
<dbReference type="Pfam" id="PF18940">
    <property type="entry name" value="DUF5687"/>
    <property type="match status" value="1"/>
</dbReference>
<proteinExistence type="predicted"/>
<feature type="transmembrane region" description="Helical" evidence="1">
    <location>
        <begin position="177"/>
        <end position="196"/>
    </location>
</feature>
<feature type="transmembrane region" description="Helical" evidence="1">
    <location>
        <begin position="87"/>
        <end position="109"/>
    </location>
</feature>
<gene>
    <name evidence="2" type="ORF">SAMN05216462_0490</name>
</gene>
<feature type="transmembrane region" description="Helical" evidence="1">
    <location>
        <begin position="384"/>
        <end position="404"/>
    </location>
</feature>
<accession>A0A1H3Y3F8</accession>
<feature type="transmembrane region" description="Helical" evidence="1">
    <location>
        <begin position="12"/>
        <end position="31"/>
    </location>
</feature>
<dbReference type="RefSeq" id="WP_410543894.1">
    <property type="nucleotide sequence ID" value="NZ_FNRF01000001.1"/>
</dbReference>
<feature type="transmembrane region" description="Helical" evidence="1">
    <location>
        <begin position="121"/>
        <end position="142"/>
    </location>
</feature>
<dbReference type="AlphaFoldDB" id="A0A1H3Y3F8"/>
<protein>
    <submittedName>
        <fullName evidence="2">Uncharacterized protein</fullName>
    </submittedName>
</protein>
<feature type="transmembrane region" description="Helical" evidence="1">
    <location>
        <begin position="309"/>
        <end position="329"/>
    </location>
</feature>
<evidence type="ECO:0000256" key="1">
    <source>
        <dbReference type="SAM" id="Phobius"/>
    </source>
</evidence>
<dbReference type="InterPro" id="IPR043742">
    <property type="entry name" value="DUF5687"/>
</dbReference>
<organism evidence="2 3">
    <name type="scientific">Xylanibacter ruminicola</name>
    <name type="common">Prevotella ruminicola</name>
    <dbReference type="NCBI Taxonomy" id="839"/>
    <lineage>
        <taxon>Bacteria</taxon>
        <taxon>Pseudomonadati</taxon>
        <taxon>Bacteroidota</taxon>
        <taxon>Bacteroidia</taxon>
        <taxon>Bacteroidales</taxon>
        <taxon>Prevotellaceae</taxon>
        <taxon>Xylanibacter</taxon>
    </lineage>
</organism>
<evidence type="ECO:0000313" key="2">
    <source>
        <dbReference type="EMBL" id="SEA06070.1"/>
    </source>
</evidence>
<evidence type="ECO:0000313" key="3">
    <source>
        <dbReference type="Proteomes" id="UP000182257"/>
    </source>
</evidence>
<feature type="transmembrane region" description="Helical" evidence="1">
    <location>
        <begin position="238"/>
        <end position="256"/>
    </location>
</feature>
<dbReference type="Proteomes" id="UP000182257">
    <property type="component" value="Unassembled WGS sequence"/>
</dbReference>
<keyword evidence="1" id="KW-0472">Membrane</keyword>
<keyword evidence="1" id="KW-0812">Transmembrane</keyword>
<sequence length="448" mass="52603">MDYIIREKVWHKTLVVAISILLLFPILYFTFGDMADELSRTKRFDYVVPYVALSILIPDFLLKYFVKREKLVMSDSMKTRPISTASWNRFVLLNCLLDSGNSYLLFFFIPVAFMSMSFVKSVLSLLLFFSICWLNGYAITIYRLSQDWEYKAPVIVVGFFWVPLVTCYVINPLSFPWVLHIIGFILLCMLMIYGLYKYSCTIHVYTDYSRNTKKEYVTHFSGLAIEYVSMMRATRYRLFPFYIIFNCLFGLFLVLNNPYISNTFSLELIVILSIIGLPIIYGIFMFAFEGNYMDGLWTRPIGIRRVMQVKYNGYVIDAAFMTILCYVLYRIFRNEIELPICFFGATLLFTSGVINHVIFFTSFLAKRCEMFSNSFSITPYRRSFLLEAVVFLPIIVLLLIYYFLPISIANIASALSGIIGVLLHPFIMKWFAQKYESNRYKYFEQYRN</sequence>
<feature type="transmembrane region" description="Helical" evidence="1">
    <location>
        <begin position="410"/>
        <end position="432"/>
    </location>
</feature>
<reference evidence="2 3" key="1">
    <citation type="submission" date="2016-10" db="EMBL/GenBank/DDBJ databases">
        <authorList>
            <person name="de Groot N.N."/>
        </authorList>
    </citation>
    <scope>NUCLEOTIDE SEQUENCE [LARGE SCALE GENOMIC DNA]</scope>
    <source>
        <strain evidence="2 3">D31d</strain>
    </source>
</reference>
<feature type="transmembrane region" description="Helical" evidence="1">
    <location>
        <begin position="154"/>
        <end position="171"/>
    </location>
</feature>
<name>A0A1H3Y3F8_XYLRU</name>
<keyword evidence="1" id="KW-1133">Transmembrane helix</keyword>
<feature type="transmembrane region" description="Helical" evidence="1">
    <location>
        <begin position="46"/>
        <end position="66"/>
    </location>
</feature>